<feature type="transmembrane region" description="Helical" evidence="6">
    <location>
        <begin position="221"/>
        <end position="242"/>
    </location>
</feature>
<name>A0A2N5M038_9BACI</name>
<dbReference type="GO" id="GO:0005886">
    <property type="term" value="C:plasma membrane"/>
    <property type="evidence" value="ECO:0007669"/>
    <property type="project" value="UniProtKB-SubCell"/>
</dbReference>
<evidence type="ECO:0000256" key="1">
    <source>
        <dbReference type="ARBA" id="ARBA00004651"/>
    </source>
</evidence>
<feature type="transmembrane region" description="Helical" evidence="6">
    <location>
        <begin position="560"/>
        <end position="581"/>
    </location>
</feature>
<dbReference type="Pfam" id="PF03176">
    <property type="entry name" value="MMPL"/>
    <property type="match status" value="2"/>
</dbReference>
<dbReference type="PROSITE" id="PS50156">
    <property type="entry name" value="SSD"/>
    <property type="match status" value="1"/>
</dbReference>
<gene>
    <name evidence="8" type="ORF">CUU66_22775</name>
</gene>
<dbReference type="PANTHER" id="PTHR33406">
    <property type="entry name" value="MEMBRANE PROTEIN MJ1562-RELATED"/>
    <property type="match status" value="1"/>
</dbReference>
<keyword evidence="9" id="KW-1185">Reference proteome</keyword>
<comment type="subcellular location">
    <subcellularLocation>
        <location evidence="1">Cell membrane</location>
        <topology evidence="1">Multi-pass membrane protein</topology>
    </subcellularLocation>
</comment>
<feature type="transmembrane region" description="Helical" evidence="6">
    <location>
        <begin position="670"/>
        <end position="689"/>
    </location>
</feature>
<dbReference type="RefSeq" id="WP_101645687.1">
    <property type="nucleotide sequence ID" value="NZ_PGUY01000087.1"/>
</dbReference>
<evidence type="ECO:0000256" key="5">
    <source>
        <dbReference type="ARBA" id="ARBA00023136"/>
    </source>
</evidence>
<feature type="transmembrane region" description="Helical" evidence="6">
    <location>
        <begin position="593"/>
        <end position="616"/>
    </location>
</feature>
<organism evidence="8 9">
    <name type="scientific">Peribacillus deserti</name>
    <dbReference type="NCBI Taxonomy" id="673318"/>
    <lineage>
        <taxon>Bacteria</taxon>
        <taxon>Bacillati</taxon>
        <taxon>Bacillota</taxon>
        <taxon>Bacilli</taxon>
        <taxon>Bacillales</taxon>
        <taxon>Bacillaceae</taxon>
        <taxon>Peribacillus</taxon>
    </lineage>
</organism>
<accession>A0A2N5M038</accession>
<feature type="transmembrane region" description="Helical" evidence="6">
    <location>
        <begin position="269"/>
        <end position="290"/>
    </location>
</feature>
<dbReference type="InterPro" id="IPR000731">
    <property type="entry name" value="SSD"/>
</dbReference>
<reference evidence="8 9" key="1">
    <citation type="submission" date="2017-11" db="EMBL/GenBank/DDBJ databases">
        <title>Comparitive Functional Genomics of Dry Heat Resistant strains isolated from the Viking Spacecraft.</title>
        <authorList>
            <person name="Seuylemezian A."/>
            <person name="Cooper K."/>
            <person name="Vaishampayan P."/>
        </authorList>
    </citation>
    <scope>NUCLEOTIDE SEQUENCE [LARGE SCALE GENOMIC DNA]</scope>
    <source>
        <strain evidence="8 9">V1-29</strain>
    </source>
</reference>
<evidence type="ECO:0000256" key="4">
    <source>
        <dbReference type="ARBA" id="ARBA00022989"/>
    </source>
</evidence>
<feature type="transmembrane region" description="Helical" evidence="6">
    <location>
        <begin position="12"/>
        <end position="31"/>
    </location>
</feature>
<dbReference type="EMBL" id="PGUY01000087">
    <property type="protein sequence ID" value="PLT27643.1"/>
    <property type="molecule type" value="Genomic_DNA"/>
</dbReference>
<sequence length="715" mass="78771">MRVLSQIIVRYRVILIVFWILLLLGLSISALKLPSVLRGDGFETDGEFKKVEQELNRTFNRSSTNVLLLFEKQKDQSEAGFRKSISDGITAVEKLKIDNGILSPLQDEKLFKPGVAYAAVQFDKSKDDVKAETDQIKKALEGRKGISITGTPIVVDDMNKASQEDLKRAELIGLPVALVVLLLAFGSLAASIMPIIIGGITVVISFGILSFLGERIQLSVFVLNVIPMVGLSLSIDFALLFINRFREELKINGKDEAVRITLHTAGKSVLFSALCVFIGLAAMMVIDINIFQTVAIGGMVVVAVAVLSALTLLPSLLVILGPAINKWRILKPKPKQNEGWRKFASKVMKHPLIISITALIILVIGILPVGGMKLVIPEVDALPKHYESRLAMEKMDKVFGVGKGSTAYVVAERPGSWMDPSGLKDMKKLVDRLQKDDIVSSVDSIYSVSRMESSGQLAAAMSNPQFSRSLQPYIDQFVRDEKLLLTVQLKEEEKSANAKDWIRTWSGADWDYPLQFGGGVKFYQEIFDEIYDKAALGFSIILFSTFLILMAAFKSVVIPLKAIIMNILGLTSTFGILVWLFQEGHFGLGSSDIALMLPVFVFSLVFGLSMDYEVFLISRIQEMYKKTGDNDIATVEGLASTSKIITSAALIMIVITGAFAFTGVMPVKQIGIGIAIAILIDATIIRILLVPSLMKLLGDWNWWMPFRKKSKIADH</sequence>
<evidence type="ECO:0000313" key="8">
    <source>
        <dbReference type="EMBL" id="PLT27643.1"/>
    </source>
</evidence>
<dbReference type="PANTHER" id="PTHR33406:SF13">
    <property type="entry name" value="MEMBRANE PROTEIN YDFJ"/>
    <property type="match status" value="1"/>
</dbReference>
<feature type="transmembrane region" description="Helical" evidence="6">
    <location>
        <begin position="534"/>
        <end position="553"/>
    </location>
</feature>
<evidence type="ECO:0000313" key="9">
    <source>
        <dbReference type="Proteomes" id="UP000234748"/>
    </source>
</evidence>
<evidence type="ECO:0000256" key="6">
    <source>
        <dbReference type="SAM" id="Phobius"/>
    </source>
</evidence>
<feature type="transmembrane region" description="Helical" evidence="6">
    <location>
        <begin position="352"/>
        <end position="376"/>
    </location>
</feature>
<dbReference type="InterPro" id="IPR004869">
    <property type="entry name" value="MMPL_dom"/>
</dbReference>
<protein>
    <recommendedName>
        <fullName evidence="7">SSD domain-containing protein</fullName>
    </recommendedName>
</protein>
<evidence type="ECO:0000256" key="3">
    <source>
        <dbReference type="ARBA" id="ARBA00022692"/>
    </source>
</evidence>
<dbReference type="Gene3D" id="1.20.1640.10">
    <property type="entry name" value="Multidrug efflux transporter AcrB transmembrane domain"/>
    <property type="match status" value="2"/>
</dbReference>
<keyword evidence="2" id="KW-1003">Cell membrane</keyword>
<dbReference type="SUPFAM" id="SSF82866">
    <property type="entry name" value="Multidrug efflux transporter AcrB transmembrane domain"/>
    <property type="match status" value="2"/>
</dbReference>
<keyword evidence="3 6" id="KW-0812">Transmembrane</keyword>
<keyword evidence="5 6" id="KW-0472">Membrane</keyword>
<comment type="caution">
    <text evidence="8">The sequence shown here is derived from an EMBL/GenBank/DDBJ whole genome shotgun (WGS) entry which is preliminary data.</text>
</comment>
<feature type="domain" description="SSD" evidence="7">
    <location>
        <begin position="201"/>
        <end position="319"/>
    </location>
</feature>
<dbReference type="AlphaFoldDB" id="A0A2N5M038"/>
<evidence type="ECO:0000259" key="7">
    <source>
        <dbReference type="PROSITE" id="PS50156"/>
    </source>
</evidence>
<feature type="transmembrane region" description="Helical" evidence="6">
    <location>
        <begin position="644"/>
        <end position="664"/>
    </location>
</feature>
<dbReference type="Proteomes" id="UP000234748">
    <property type="component" value="Unassembled WGS sequence"/>
</dbReference>
<feature type="transmembrane region" description="Helical" evidence="6">
    <location>
        <begin position="296"/>
        <end position="324"/>
    </location>
</feature>
<evidence type="ECO:0000256" key="2">
    <source>
        <dbReference type="ARBA" id="ARBA00022475"/>
    </source>
</evidence>
<keyword evidence="4 6" id="KW-1133">Transmembrane helix</keyword>
<feature type="transmembrane region" description="Helical" evidence="6">
    <location>
        <begin position="176"/>
        <end position="209"/>
    </location>
</feature>
<dbReference type="InterPro" id="IPR050545">
    <property type="entry name" value="Mycobact_MmpL"/>
</dbReference>
<proteinExistence type="predicted"/>
<dbReference type="OrthoDB" id="7051771at2"/>